<feature type="region of interest" description="Disordered" evidence="1">
    <location>
        <begin position="91"/>
        <end position="174"/>
    </location>
</feature>
<sequence length="324" mass="34813">MPTTGGRRGRRDNGLMASAYESVGDIDPRVGEHLLDVLGARGIAAYLQPSTDLHPITRTTSLPARPTDRLFVDREHVETARGFVRRVTAEQAAEQAVERGSGQAERGSGQPAAEPAEAGAETEETGTAQETPTAEPEVSEDPTHRRRDQSRRHQRRRTDPKPPGRAGDPGEPDVDSAWAAIVAGYHLTADPDVTPTLTLGEPRLLPRIDPNAEPRPRVDEPEPSLLDALDTFGATLPDVDEDDEGYTPPPAPPLPRISAAAALSVAAIVGGLLLFVWPDLLPLARNTVLVLAFGLIVAGFGTLIWRLRPGDDEDDDDFDDGARI</sequence>
<protein>
    <recommendedName>
        <fullName evidence="5">DUF308 domain-containing protein</fullName>
    </recommendedName>
</protein>
<dbReference type="Proteomes" id="UP000612585">
    <property type="component" value="Unassembled WGS sequence"/>
</dbReference>
<name>A0A8J4E4S5_9ACTN</name>
<keyword evidence="2" id="KW-1133">Transmembrane helix</keyword>
<evidence type="ECO:0000313" key="3">
    <source>
        <dbReference type="EMBL" id="GIJ61541.1"/>
    </source>
</evidence>
<accession>A0A8J4E4S5</accession>
<dbReference type="EMBL" id="BOPG01000067">
    <property type="protein sequence ID" value="GIJ61541.1"/>
    <property type="molecule type" value="Genomic_DNA"/>
</dbReference>
<dbReference type="RefSeq" id="WP_204006535.1">
    <property type="nucleotide sequence ID" value="NZ_BOPG01000067.1"/>
</dbReference>
<evidence type="ECO:0000256" key="1">
    <source>
        <dbReference type="SAM" id="MobiDB-lite"/>
    </source>
</evidence>
<feature type="compositionally biased region" description="Basic and acidic residues" evidence="1">
    <location>
        <begin position="204"/>
        <end position="220"/>
    </location>
</feature>
<evidence type="ECO:0008006" key="5">
    <source>
        <dbReference type="Google" id="ProtNLM"/>
    </source>
</evidence>
<feature type="transmembrane region" description="Helical" evidence="2">
    <location>
        <begin position="257"/>
        <end position="276"/>
    </location>
</feature>
<feature type="compositionally biased region" description="Low complexity" evidence="1">
    <location>
        <begin position="109"/>
        <end position="136"/>
    </location>
</feature>
<evidence type="ECO:0000256" key="2">
    <source>
        <dbReference type="SAM" id="Phobius"/>
    </source>
</evidence>
<organism evidence="3 4">
    <name type="scientific">Virgisporangium aurantiacum</name>
    <dbReference type="NCBI Taxonomy" id="175570"/>
    <lineage>
        <taxon>Bacteria</taxon>
        <taxon>Bacillati</taxon>
        <taxon>Actinomycetota</taxon>
        <taxon>Actinomycetes</taxon>
        <taxon>Micromonosporales</taxon>
        <taxon>Micromonosporaceae</taxon>
        <taxon>Virgisporangium</taxon>
    </lineage>
</organism>
<feature type="transmembrane region" description="Helical" evidence="2">
    <location>
        <begin position="288"/>
        <end position="307"/>
    </location>
</feature>
<keyword evidence="2" id="KW-0472">Membrane</keyword>
<feature type="compositionally biased region" description="Basic residues" evidence="1">
    <location>
        <begin position="144"/>
        <end position="156"/>
    </location>
</feature>
<proteinExistence type="predicted"/>
<evidence type="ECO:0000313" key="4">
    <source>
        <dbReference type="Proteomes" id="UP000612585"/>
    </source>
</evidence>
<keyword evidence="2" id="KW-0812">Transmembrane</keyword>
<feature type="region of interest" description="Disordered" evidence="1">
    <location>
        <begin position="190"/>
        <end position="222"/>
    </location>
</feature>
<comment type="caution">
    <text evidence="3">The sequence shown here is derived from an EMBL/GenBank/DDBJ whole genome shotgun (WGS) entry which is preliminary data.</text>
</comment>
<gene>
    <name evidence="3" type="ORF">Vau01_090570</name>
</gene>
<dbReference type="AlphaFoldDB" id="A0A8J4E4S5"/>
<reference evidence="3" key="1">
    <citation type="submission" date="2021-01" db="EMBL/GenBank/DDBJ databases">
        <title>Whole genome shotgun sequence of Virgisporangium aurantiacum NBRC 16421.</title>
        <authorList>
            <person name="Komaki H."/>
            <person name="Tamura T."/>
        </authorList>
    </citation>
    <scope>NUCLEOTIDE SEQUENCE</scope>
    <source>
        <strain evidence="3">NBRC 16421</strain>
    </source>
</reference>
<keyword evidence="4" id="KW-1185">Reference proteome</keyword>